<dbReference type="InterPro" id="IPR043741">
    <property type="entry name" value="DUF5686"/>
</dbReference>
<dbReference type="STRING" id="28128.HMPREF3226_01845"/>
<evidence type="ECO:0000256" key="1">
    <source>
        <dbReference type="SAM" id="SignalP"/>
    </source>
</evidence>
<dbReference type="OrthoDB" id="983143at2"/>
<comment type="caution">
    <text evidence="2">The sequence shown here is derived from an EMBL/GenBank/DDBJ whole genome shotgun (WGS) entry which is preliminary data.</text>
</comment>
<evidence type="ECO:0008006" key="4">
    <source>
        <dbReference type="Google" id="ProtNLM"/>
    </source>
</evidence>
<keyword evidence="1" id="KW-0732">Signal</keyword>
<protein>
    <recommendedName>
        <fullName evidence="4">Outer membrane protein</fullName>
    </recommendedName>
</protein>
<dbReference type="SUPFAM" id="SSF49464">
    <property type="entry name" value="Carboxypeptidase regulatory domain-like"/>
    <property type="match status" value="1"/>
</dbReference>
<dbReference type="EMBL" id="LRQG01000149">
    <property type="protein sequence ID" value="KXA36900.1"/>
    <property type="molecule type" value="Genomic_DNA"/>
</dbReference>
<dbReference type="Proteomes" id="UP000070533">
    <property type="component" value="Unassembled WGS sequence"/>
</dbReference>
<dbReference type="PATRIC" id="fig|28128.5.peg.1894"/>
<dbReference type="InterPro" id="IPR008969">
    <property type="entry name" value="CarboxyPept-like_regulatory"/>
</dbReference>
<dbReference type="Pfam" id="PF13715">
    <property type="entry name" value="CarbopepD_reg_2"/>
    <property type="match status" value="1"/>
</dbReference>
<feature type="chain" id="PRO_5007458607" description="Outer membrane protein" evidence="1">
    <location>
        <begin position="27"/>
        <end position="853"/>
    </location>
</feature>
<dbReference type="RefSeq" id="WP_082745821.1">
    <property type="nucleotide sequence ID" value="NZ_KQ957279.1"/>
</dbReference>
<organism evidence="2 3">
    <name type="scientific">Prevotella corporis</name>
    <dbReference type="NCBI Taxonomy" id="28128"/>
    <lineage>
        <taxon>Bacteria</taxon>
        <taxon>Pseudomonadati</taxon>
        <taxon>Bacteroidota</taxon>
        <taxon>Bacteroidia</taxon>
        <taxon>Bacteroidales</taxon>
        <taxon>Prevotellaceae</taxon>
        <taxon>Prevotella</taxon>
    </lineage>
</organism>
<name>A0A133Q1Z9_9BACT</name>
<reference evidence="3" key="1">
    <citation type="submission" date="2016-01" db="EMBL/GenBank/DDBJ databases">
        <authorList>
            <person name="Mitreva M."/>
            <person name="Pepin K.H."/>
            <person name="Mihindukulasuriya K.A."/>
            <person name="Fulton R."/>
            <person name="Fronick C."/>
            <person name="O'Laughlin M."/>
            <person name="Miner T."/>
            <person name="Herter B."/>
            <person name="Rosa B.A."/>
            <person name="Cordes M."/>
            <person name="Tomlinson C."/>
            <person name="Wollam A."/>
            <person name="Palsikar V.B."/>
            <person name="Mardis E.R."/>
            <person name="Wilson R.K."/>
        </authorList>
    </citation>
    <scope>NUCLEOTIDE SEQUENCE [LARGE SCALE GENOMIC DNA]</scope>
    <source>
        <strain evidence="3">MJR7716</strain>
    </source>
</reference>
<sequence length="853" mass="98809">MKQMKKSIKFLSLFLFFWTLAVCANAQNLQCNVVDSQSGDSISYANAIYSKLKIGASSNASGQFVIARINGDVLTVTAVGYKPRKIKITKKTPDVLEIKLINDTKQLEGIVVKAKRRHKYSRKNNPAVELMKRVIAAKEQTHLENHQYYQFNKYQKVTMALNNLTPDDMESGVFKKAPWLKDQVETCPYNGKLILPFSVDETLTQHIYRKEPKDEKDIIKGQTTKGISKLIQTGSTLNTMVKDLFKDIDLYNDQIELLQSRFPSPIGSTAISFYHFYIDDTVMVNNDQCIRLQFMPANQQDFGFRGELYVLNDSSLHVRKCDMQLPANTGVNFVDAMKFLQEYTKLPCGEWVLTTDNMVAELKLTDLLSRVIVIRTTGMHDYTFNPIDNHLFRGKAKLAYDPNARMRDDAYWSQHRTTSLTKSEASIDSFIAKMGQTKNFKWFMFVTKALLENFIETGTAESPSKVDIGPVNTFISKNFIDGIRLRVAARTTANFNPHWFFDGYYAYGTKSKSHYYGAKVIYSFNKPEYQPIEFPIRTLSLESYRDIESPSDKYLKHNKDNIFMTFRPVKVEKFYLFERQMVNFMWETDYGLATSFNFTTEGNRPMGRLIYQKMDGDIIDKVRMSSITFGLDYRPGQSYINSKQQRIEVNLDAPRYTLTHTIGIKGLLGSDFCYNMTEISAYKRFWLGSWGHFDLRIKAGAQWNKVPYLLLIMPPVNTSYFEHQGSFNLMENMEFLNDRYAQFNMAWNLEGKILNRIPLIRKMKWREYFAFKGMWGHLTDKNNPLLDKNSYDPNLYRFPEGTTVMTHDPYLELVVGIHNILKCLEIDYVKRLTYTHAPGISKQGIRFGFNVVF</sequence>
<gene>
    <name evidence="2" type="ORF">HMPREF3226_01845</name>
</gene>
<proteinExistence type="predicted"/>
<evidence type="ECO:0000313" key="3">
    <source>
        <dbReference type="Proteomes" id="UP000070533"/>
    </source>
</evidence>
<dbReference type="Pfam" id="PF18939">
    <property type="entry name" value="DUF5686"/>
    <property type="match status" value="1"/>
</dbReference>
<feature type="signal peptide" evidence="1">
    <location>
        <begin position="1"/>
        <end position="26"/>
    </location>
</feature>
<evidence type="ECO:0000313" key="2">
    <source>
        <dbReference type="EMBL" id="KXA36900.1"/>
    </source>
</evidence>
<dbReference type="AlphaFoldDB" id="A0A133Q1Z9"/>
<keyword evidence="3" id="KW-1185">Reference proteome</keyword>
<accession>A0A133Q1Z9</accession>
<dbReference type="eggNOG" id="COG4775">
    <property type="taxonomic scope" value="Bacteria"/>
</dbReference>